<evidence type="ECO:0000313" key="1">
    <source>
        <dbReference type="EMBL" id="CAA6819073.1"/>
    </source>
</evidence>
<organism evidence="1">
    <name type="scientific">uncultured Sulfurovum sp</name>
    <dbReference type="NCBI Taxonomy" id="269237"/>
    <lineage>
        <taxon>Bacteria</taxon>
        <taxon>Pseudomonadati</taxon>
        <taxon>Campylobacterota</taxon>
        <taxon>Epsilonproteobacteria</taxon>
        <taxon>Campylobacterales</taxon>
        <taxon>Sulfurovaceae</taxon>
        <taxon>Sulfurovum</taxon>
        <taxon>environmental samples</taxon>
    </lineage>
</organism>
<accession>A0A6S6TSN4</accession>
<dbReference type="EMBL" id="CACVAS010000107">
    <property type="protein sequence ID" value="CAA6819073.1"/>
    <property type="molecule type" value="Genomic_DNA"/>
</dbReference>
<name>A0A6S6TSN4_9BACT</name>
<reference evidence="1" key="1">
    <citation type="submission" date="2020-01" db="EMBL/GenBank/DDBJ databases">
        <authorList>
            <person name="Meier V. D."/>
            <person name="Meier V D."/>
        </authorList>
    </citation>
    <scope>NUCLEOTIDE SEQUENCE</scope>
    <source>
        <strain evidence="1">HLG_WM_MAG_01</strain>
    </source>
</reference>
<dbReference type="AlphaFoldDB" id="A0A6S6TSN4"/>
<gene>
    <name evidence="1" type="ORF">HELGO_WM491</name>
</gene>
<protein>
    <submittedName>
        <fullName evidence="1">Uncharacterized protein</fullName>
    </submittedName>
</protein>
<proteinExistence type="predicted"/>
<sequence length="103" mass="11620">MFPGSKPREGFSMKVNGVHLNRPDLHEIAADLNIGTRDILMKDRILTIYNTSKTCQEIIDDNALASFVAMTLSISAEDITELKPVIEEPFKMEFDPSDFEDDD</sequence>